<dbReference type="Pfam" id="PF07883">
    <property type="entry name" value="Cupin_2"/>
    <property type="match status" value="1"/>
</dbReference>
<keyword evidence="1" id="KW-0479">Metal-binding</keyword>
<proteinExistence type="predicted"/>
<reference evidence="3 4" key="1">
    <citation type="submission" date="2014-12" db="EMBL/GenBank/DDBJ databases">
        <title>Draft genome sequence of Paenibacillus kamchatkensis strain B-2647.</title>
        <authorList>
            <person name="Karlyshev A.V."/>
            <person name="Kudryashova E.B."/>
        </authorList>
    </citation>
    <scope>NUCLEOTIDE SEQUENCE [LARGE SCALE GENOMIC DNA]</scope>
    <source>
        <strain evidence="3 4">VKM B-2647</strain>
    </source>
</reference>
<dbReference type="PANTHER" id="PTHR35848:SF6">
    <property type="entry name" value="CUPIN TYPE-2 DOMAIN-CONTAINING PROTEIN"/>
    <property type="match status" value="1"/>
</dbReference>
<feature type="domain" description="Cupin type-2" evidence="2">
    <location>
        <begin position="56"/>
        <end position="122"/>
    </location>
</feature>
<evidence type="ECO:0000256" key="1">
    <source>
        <dbReference type="ARBA" id="ARBA00022723"/>
    </source>
</evidence>
<evidence type="ECO:0000259" key="2">
    <source>
        <dbReference type="Pfam" id="PF07883"/>
    </source>
</evidence>
<dbReference type="CDD" id="cd06985">
    <property type="entry name" value="cupin_BF4112"/>
    <property type="match status" value="1"/>
</dbReference>
<dbReference type="SUPFAM" id="SSF51182">
    <property type="entry name" value="RmlC-like cupins"/>
    <property type="match status" value="1"/>
</dbReference>
<evidence type="ECO:0000313" key="3">
    <source>
        <dbReference type="EMBL" id="KIL41639.1"/>
    </source>
</evidence>
<organism evidence="3 4">
    <name type="scientific">Gordoniibacillus kamchatkensis</name>
    <dbReference type="NCBI Taxonomy" id="1590651"/>
    <lineage>
        <taxon>Bacteria</taxon>
        <taxon>Bacillati</taxon>
        <taxon>Bacillota</taxon>
        <taxon>Bacilli</taxon>
        <taxon>Bacillales</taxon>
        <taxon>Paenibacillaceae</taxon>
        <taxon>Gordoniibacillus</taxon>
    </lineage>
</organism>
<dbReference type="InterPro" id="IPR013096">
    <property type="entry name" value="Cupin_2"/>
</dbReference>
<dbReference type="Gene3D" id="2.60.120.10">
    <property type="entry name" value="Jelly Rolls"/>
    <property type="match status" value="1"/>
</dbReference>
<evidence type="ECO:0000313" key="4">
    <source>
        <dbReference type="Proteomes" id="UP000031967"/>
    </source>
</evidence>
<dbReference type="InterPro" id="IPR011051">
    <property type="entry name" value="RmlC_Cupin_sf"/>
</dbReference>
<dbReference type="Proteomes" id="UP000031967">
    <property type="component" value="Unassembled WGS sequence"/>
</dbReference>
<name>A0ABR5AKS2_9BACL</name>
<comment type="caution">
    <text evidence="3">The sequence shown here is derived from an EMBL/GenBank/DDBJ whole genome shotgun (WGS) entry which is preliminary data.</text>
</comment>
<protein>
    <recommendedName>
        <fullName evidence="2">Cupin type-2 domain-containing protein</fullName>
    </recommendedName>
</protein>
<dbReference type="EMBL" id="JXAK01000007">
    <property type="protein sequence ID" value="KIL41639.1"/>
    <property type="molecule type" value="Genomic_DNA"/>
</dbReference>
<sequence length="148" mass="16373">MKSCEVSRQMNGTNFSVVEAGSFGGLLNATKDPIPGKYFLKDRLGLTGMEVSLNQLPAGGDIPFYHKHRENEELYLFIGGQGQFQVDGHIFDVKEGTAVRVAPEGERTLRNNGTGDLYFIVIQVQSGSLRQWVMTDGVIPDKPVNWPE</sequence>
<dbReference type="InterPro" id="IPR051610">
    <property type="entry name" value="GPI/OXD"/>
</dbReference>
<accession>A0ABR5AKS2</accession>
<dbReference type="PANTHER" id="PTHR35848">
    <property type="entry name" value="OXALATE-BINDING PROTEIN"/>
    <property type="match status" value="1"/>
</dbReference>
<dbReference type="InterPro" id="IPR014710">
    <property type="entry name" value="RmlC-like_jellyroll"/>
</dbReference>
<gene>
    <name evidence="3" type="ORF">SD70_05830</name>
</gene>
<keyword evidence="4" id="KW-1185">Reference proteome</keyword>